<accession>A0A914ZGK3</accession>
<name>A0A914ZGK3_9BILA</name>
<sequence>MPLSEAKTDSSPSIFSRIISYPKKAASKTFETVGAFLSILGEGLSSEPEEEIPDEIIVVATLSPKIISISSRRC</sequence>
<proteinExistence type="predicted"/>
<dbReference type="Proteomes" id="UP000887577">
    <property type="component" value="Unplaced"/>
</dbReference>
<organism evidence="1 2">
    <name type="scientific">Panagrolaimus superbus</name>
    <dbReference type="NCBI Taxonomy" id="310955"/>
    <lineage>
        <taxon>Eukaryota</taxon>
        <taxon>Metazoa</taxon>
        <taxon>Ecdysozoa</taxon>
        <taxon>Nematoda</taxon>
        <taxon>Chromadorea</taxon>
        <taxon>Rhabditida</taxon>
        <taxon>Tylenchina</taxon>
        <taxon>Panagrolaimomorpha</taxon>
        <taxon>Panagrolaimoidea</taxon>
        <taxon>Panagrolaimidae</taxon>
        <taxon>Panagrolaimus</taxon>
    </lineage>
</organism>
<keyword evidence="1" id="KW-1185">Reference proteome</keyword>
<evidence type="ECO:0000313" key="1">
    <source>
        <dbReference type="Proteomes" id="UP000887577"/>
    </source>
</evidence>
<evidence type="ECO:0000313" key="2">
    <source>
        <dbReference type="WBParaSite" id="PSU_v2.g9416.t1"/>
    </source>
</evidence>
<dbReference type="AlphaFoldDB" id="A0A914ZGK3"/>
<dbReference type="WBParaSite" id="PSU_v2.g9416.t1">
    <property type="protein sequence ID" value="PSU_v2.g9416.t1"/>
    <property type="gene ID" value="PSU_v2.g9416"/>
</dbReference>
<protein>
    <submittedName>
        <fullName evidence="2">Uncharacterized protein</fullName>
    </submittedName>
</protein>
<reference evidence="2" key="1">
    <citation type="submission" date="2022-11" db="UniProtKB">
        <authorList>
            <consortium name="WormBaseParasite"/>
        </authorList>
    </citation>
    <scope>IDENTIFICATION</scope>
</reference>